<evidence type="ECO:0000256" key="3">
    <source>
        <dbReference type="ARBA" id="ARBA00023002"/>
    </source>
</evidence>
<dbReference type="PROSITE" id="PS51471">
    <property type="entry name" value="FE2OG_OXY"/>
    <property type="match status" value="1"/>
</dbReference>
<dbReference type="AlphaFoldDB" id="A0A7W9FNP6"/>
<organism evidence="8 9">
    <name type="scientific">Prosthecomicrobium pneumaticum</name>
    <dbReference type="NCBI Taxonomy" id="81895"/>
    <lineage>
        <taxon>Bacteria</taxon>
        <taxon>Pseudomonadati</taxon>
        <taxon>Pseudomonadota</taxon>
        <taxon>Alphaproteobacteria</taxon>
        <taxon>Hyphomicrobiales</taxon>
        <taxon>Kaistiaceae</taxon>
        <taxon>Prosthecomicrobium</taxon>
    </lineage>
</organism>
<dbReference type="InterPro" id="IPR005123">
    <property type="entry name" value="Oxoglu/Fe-dep_dioxygenase_dom"/>
</dbReference>
<keyword evidence="8" id="KW-0489">Methyltransferase</keyword>
<dbReference type="GO" id="GO:0032259">
    <property type="term" value="P:methylation"/>
    <property type="evidence" value="ECO:0007669"/>
    <property type="project" value="UniProtKB-KW"/>
</dbReference>
<dbReference type="EMBL" id="JACHOO010000006">
    <property type="protein sequence ID" value="MBB5754069.1"/>
    <property type="molecule type" value="Genomic_DNA"/>
</dbReference>
<reference evidence="8 9" key="1">
    <citation type="submission" date="2020-08" db="EMBL/GenBank/DDBJ databases">
        <title>Genomic Encyclopedia of Type Strains, Phase IV (KMG-IV): sequencing the most valuable type-strain genomes for metagenomic binning, comparative biology and taxonomic classification.</title>
        <authorList>
            <person name="Goeker M."/>
        </authorList>
    </citation>
    <scope>NUCLEOTIDE SEQUENCE [LARGE SCALE GENOMIC DNA]</scope>
    <source>
        <strain evidence="8 9">DSM 16268</strain>
    </source>
</reference>
<dbReference type="Gene3D" id="2.60.120.590">
    <property type="entry name" value="Alpha-ketoglutarate-dependent dioxygenase AlkB-like"/>
    <property type="match status" value="1"/>
</dbReference>
<feature type="binding site" evidence="6">
    <location>
        <position position="119"/>
    </location>
    <ligand>
        <name>Fe cation</name>
        <dbReference type="ChEBI" id="CHEBI:24875"/>
        <note>catalytic</note>
    </ligand>
</feature>
<dbReference type="SUPFAM" id="SSF51197">
    <property type="entry name" value="Clavaminate synthase-like"/>
    <property type="match status" value="1"/>
</dbReference>
<dbReference type="Pfam" id="PF13532">
    <property type="entry name" value="2OG-FeII_Oxy_2"/>
    <property type="match status" value="1"/>
</dbReference>
<dbReference type="PANTHER" id="PTHR16557">
    <property type="entry name" value="ALKYLATED DNA REPAIR PROTEIN ALKB-RELATED"/>
    <property type="match status" value="1"/>
</dbReference>
<gene>
    <name evidence="8" type="ORF">GGQ63_003144</name>
</gene>
<feature type="binding site" evidence="6">
    <location>
        <position position="175"/>
    </location>
    <ligand>
        <name>Fe cation</name>
        <dbReference type="ChEBI" id="CHEBI:24875"/>
        <note>catalytic</note>
    </ligand>
</feature>
<sequence length="206" mass="22245">MPHPPPDGFRYLAGHFDRAQQAALVAAVRALVAAAPLYRPAMPRTGQKLSVRMTNCGPLGWVSDVTGYRYQPTHPVTGAPWPPIPLPLLELWAEVADFPHPPEACLVNWYAPDARLGLHVDADEGEKRAPVVSVSLGDSAVFRLGGTSRRDPTRSMRLVSGDVVVLGGGARLAYHGVDRILPGTSTLLREPGRINLTLRRVTVPAD</sequence>
<dbReference type="EC" id="1.14.11.33" evidence="8"/>
<keyword evidence="3 8" id="KW-0560">Oxidoreductase</keyword>
<evidence type="ECO:0000256" key="5">
    <source>
        <dbReference type="PIRSR" id="PIRSR604574-1"/>
    </source>
</evidence>
<evidence type="ECO:0000313" key="9">
    <source>
        <dbReference type="Proteomes" id="UP000523821"/>
    </source>
</evidence>
<evidence type="ECO:0000256" key="6">
    <source>
        <dbReference type="PIRSR" id="PIRSR604574-2"/>
    </source>
</evidence>
<dbReference type="GO" id="GO:0035515">
    <property type="term" value="F:oxidative RNA demethylase activity"/>
    <property type="evidence" value="ECO:0007669"/>
    <property type="project" value="TreeGrafter"/>
</dbReference>
<evidence type="ECO:0000256" key="2">
    <source>
        <dbReference type="ARBA" id="ARBA00022964"/>
    </source>
</evidence>
<keyword evidence="1 6" id="KW-0479">Metal-binding</keyword>
<evidence type="ECO:0000256" key="1">
    <source>
        <dbReference type="ARBA" id="ARBA00022723"/>
    </source>
</evidence>
<name>A0A7W9FNP6_9HYPH</name>
<dbReference type="InterPro" id="IPR037151">
    <property type="entry name" value="AlkB-like_sf"/>
</dbReference>
<dbReference type="PANTHER" id="PTHR16557:SF2">
    <property type="entry name" value="NUCLEIC ACID DIOXYGENASE ALKBH1"/>
    <property type="match status" value="1"/>
</dbReference>
<protein>
    <submittedName>
        <fullName evidence="8">Alkylated DNA repair protein (DNA oxidative demethylase)</fullName>
        <ecNumber evidence="8">1.14.11.33</ecNumber>
    </submittedName>
</protein>
<dbReference type="GO" id="GO:0035513">
    <property type="term" value="P:oxidative RNA demethylation"/>
    <property type="evidence" value="ECO:0007669"/>
    <property type="project" value="TreeGrafter"/>
</dbReference>
<feature type="binding site" evidence="5">
    <location>
        <begin position="108"/>
        <end position="110"/>
    </location>
    <ligand>
        <name>2-oxoglutarate</name>
        <dbReference type="ChEBI" id="CHEBI:16810"/>
    </ligand>
</feature>
<dbReference type="GO" id="GO:0008198">
    <property type="term" value="F:ferrous iron binding"/>
    <property type="evidence" value="ECO:0007669"/>
    <property type="project" value="TreeGrafter"/>
</dbReference>
<comment type="cofactor">
    <cofactor evidence="6">
        <name>Fe(2+)</name>
        <dbReference type="ChEBI" id="CHEBI:29033"/>
    </cofactor>
    <text evidence="6">Binds 1 Fe(2+) ion per subunit.</text>
</comment>
<dbReference type="GO" id="GO:0008168">
    <property type="term" value="F:methyltransferase activity"/>
    <property type="evidence" value="ECO:0007669"/>
    <property type="project" value="UniProtKB-KW"/>
</dbReference>
<feature type="binding site" evidence="5">
    <location>
        <begin position="193"/>
        <end position="199"/>
    </location>
    <ligand>
        <name>2-oxoglutarate</name>
        <dbReference type="ChEBI" id="CHEBI:16810"/>
    </ligand>
</feature>
<evidence type="ECO:0000256" key="4">
    <source>
        <dbReference type="ARBA" id="ARBA00023004"/>
    </source>
</evidence>
<evidence type="ECO:0000313" key="8">
    <source>
        <dbReference type="EMBL" id="MBB5754069.1"/>
    </source>
</evidence>
<dbReference type="GO" id="GO:0005737">
    <property type="term" value="C:cytoplasm"/>
    <property type="evidence" value="ECO:0007669"/>
    <property type="project" value="TreeGrafter"/>
</dbReference>
<keyword evidence="8" id="KW-0808">Transferase</keyword>
<keyword evidence="9" id="KW-1185">Reference proteome</keyword>
<feature type="binding site" evidence="5">
    <location>
        <position position="123"/>
    </location>
    <ligand>
        <name>substrate</name>
    </ligand>
</feature>
<feature type="binding site" evidence="5">
    <location>
        <begin position="68"/>
        <end position="70"/>
    </location>
    <ligand>
        <name>substrate</name>
    </ligand>
</feature>
<keyword evidence="4 6" id="KW-0408">Iron</keyword>
<dbReference type="InterPro" id="IPR004574">
    <property type="entry name" value="Alkb"/>
</dbReference>
<dbReference type="GO" id="GO:0035516">
    <property type="term" value="F:broad specificity oxidative DNA demethylase activity"/>
    <property type="evidence" value="ECO:0007669"/>
    <property type="project" value="UniProtKB-EC"/>
</dbReference>
<dbReference type="Proteomes" id="UP000523821">
    <property type="component" value="Unassembled WGS sequence"/>
</dbReference>
<keyword evidence="2" id="KW-0223">Dioxygenase</keyword>
<feature type="binding site" evidence="5">
    <location>
        <position position="61"/>
    </location>
    <ligand>
        <name>substrate</name>
    </ligand>
</feature>
<accession>A0A7W9FNP6</accession>
<feature type="binding site" evidence="6">
    <location>
        <position position="121"/>
    </location>
    <ligand>
        <name>Fe cation</name>
        <dbReference type="ChEBI" id="CHEBI:24875"/>
        <note>catalytic</note>
    </ligand>
</feature>
<comment type="caution">
    <text evidence="8">The sequence shown here is derived from an EMBL/GenBank/DDBJ whole genome shotgun (WGS) entry which is preliminary data.</text>
</comment>
<feature type="binding site" evidence="5">
    <location>
        <position position="149"/>
    </location>
    <ligand>
        <name>substrate</name>
    </ligand>
</feature>
<dbReference type="InterPro" id="IPR027450">
    <property type="entry name" value="AlkB-like"/>
</dbReference>
<proteinExistence type="predicted"/>
<evidence type="ECO:0000259" key="7">
    <source>
        <dbReference type="PROSITE" id="PS51471"/>
    </source>
</evidence>
<feature type="domain" description="Fe2OG dioxygenase" evidence="7">
    <location>
        <begin position="101"/>
        <end position="202"/>
    </location>
</feature>
<dbReference type="RefSeq" id="WP_183857435.1">
    <property type="nucleotide sequence ID" value="NZ_JACHOO010000006.1"/>
</dbReference>